<dbReference type="AlphaFoldDB" id="A0A455U4B9"/>
<proteinExistence type="predicted"/>
<accession>A0A455U4B9</accession>
<name>A0A455U4B9_9GAMM</name>
<evidence type="ECO:0000313" key="1">
    <source>
        <dbReference type="EMBL" id="BBI60922.1"/>
    </source>
</evidence>
<dbReference type="Gene3D" id="1.10.10.10">
    <property type="entry name" value="Winged helix-like DNA-binding domain superfamily/Winged helix DNA-binding domain"/>
    <property type="match status" value="1"/>
</dbReference>
<gene>
    <name evidence="1" type="ORF">HSBAA_22280</name>
</gene>
<organism evidence="1 2">
    <name type="scientific">Vreelandella sulfidaeris</name>
    <dbReference type="NCBI Taxonomy" id="115553"/>
    <lineage>
        <taxon>Bacteria</taxon>
        <taxon>Pseudomonadati</taxon>
        <taxon>Pseudomonadota</taxon>
        <taxon>Gammaproteobacteria</taxon>
        <taxon>Oceanospirillales</taxon>
        <taxon>Halomonadaceae</taxon>
        <taxon>Vreelandella</taxon>
    </lineage>
</organism>
<evidence type="ECO:0000313" key="2">
    <source>
        <dbReference type="Proteomes" id="UP000320231"/>
    </source>
</evidence>
<sequence length="56" mass="6542">MKMNLQAMWQRTNSDVSVRQRLNDVLRQAIIRMELAPGQALSEKRLQTYLLLVANQ</sequence>
<dbReference type="InterPro" id="IPR036388">
    <property type="entry name" value="WH-like_DNA-bd_sf"/>
</dbReference>
<dbReference type="Proteomes" id="UP000320231">
    <property type="component" value="Chromosome"/>
</dbReference>
<protein>
    <submittedName>
        <fullName evidence="1">Uncharacterized protein</fullName>
    </submittedName>
</protein>
<reference evidence="1 2" key="1">
    <citation type="journal article" date="2019" name="Microbiol. Resour. Announc.">
        <title>Complete Genome Sequence of Halomonas sulfidaeris Strain Esulfide1 Isolated from a Metal Sulfide Rock at a Depth of 2,200 Meters, Obtained Using Nanopore Sequencing.</title>
        <authorList>
            <person name="Saito M."/>
            <person name="Nishigata A."/>
            <person name="Galipon J."/>
            <person name="Arakawa K."/>
        </authorList>
    </citation>
    <scope>NUCLEOTIDE SEQUENCE [LARGE SCALE GENOMIC DNA]</scope>
    <source>
        <strain evidence="1 2">ATCC BAA-803</strain>
    </source>
</reference>
<dbReference type="KEGG" id="hsr:HSBAA_22280"/>
<dbReference type="EMBL" id="AP019514">
    <property type="protein sequence ID" value="BBI60922.1"/>
    <property type="molecule type" value="Genomic_DNA"/>
</dbReference>